<evidence type="ECO:0000256" key="3">
    <source>
        <dbReference type="ARBA" id="ARBA00022490"/>
    </source>
</evidence>
<protein>
    <recommendedName>
        <fullName evidence="5">Ribosome-recycling factor</fullName>
        <shortName evidence="5">RRF</shortName>
    </recommendedName>
    <alternativeName>
        <fullName evidence="5">Ribosome-releasing factor</fullName>
    </alternativeName>
</protein>
<evidence type="ECO:0000313" key="7">
    <source>
        <dbReference type="EMBL" id="MBO8423920.1"/>
    </source>
</evidence>
<dbReference type="GO" id="GO:0006415">
    <property type="term" value="P:translational termination"/>
    <property type="evidence" value="ECO:0007669"/>
    <property type="project" value="UniProtKB-UniRule"/>
</dbReference>
<evidence type="ECO:0000256" key="2">
    <source>
        <dbReference type="ARBA" id="ARBA00005912"/>
    </source>
</evidence>
<name>A0A940DI78_9FIRM</name>
<feature type="domain" description="Ribosome recycling factor" evidence="6">
    <location>
        <begin position="17"/>
        <end position="180"/>
    </location>
</feature>
<dbReference type="GO" id="GO:0005737">
    <property type="term" value="C:cytoplasm"/>
    <property type="evidence" value="ECO:0007669"/>
    <property type="project" value="UniProtKB-SubCell"/>
</dbReference>
<dbReference type="InterPro" id="IPR036191">
    <property type="entry name" value="RRF_sf"/>
</dbReference>
<dbReference type="FunFam" id="1.10.132.20:FF:000001">
    <property type="entry name" value="Ribosome-recycling factor"/>
    <property type="match status" value="1"/>
</dbReference>
<dbReference type="Pfam" id="PF01765">
    <property type="entry name" value="RRF"/>
    <property type="match status" value="1"/>
</dbReference>
<evidence type="ECO:0000256" key="1">
    <source>
        <dbReference type="ARBA" id="ARBA00004496"/>
    </source>
</evidence>
<evidence type="ECO:0000256" key="4">
    <source>
        <dbReference type="ARBA" id="ARBA00022917"/>
    </source>
</evidence>
<dbReference type="HAMAP" id="MF_00040">
    <property type="entry name" value="RRF"/>
    <property type="match status" value="1"/>
</dbReference>
<dbReference type="NCBIfam" id="TIGR00496">
    <property type="entry name" value="frr"/>
    <property type="match status" value="1"/>
</dbReference>
<evidence type="ECO:0000259" key="6">
    <source>
        <dbReference type="Pfam" id="PF01765"/>
    </source>
</evidence>
<dbReference type="Gene3D" id="3.30.1360.40">
    <property type="match status" value="1"/>
</dbReference>
<dbReference type="AlphaFoldDB" id="A0A940DI78"/>
<keyword evidence="4 5" id="KW-0648">Protein biosynthesis</keyword>
<proteinExistence type="inferred from homology"/>
<dbReference type="InterPro" id="IPR023584">
    <property type="entry name" value="Ribosome_recyc_fac_dom"/>
</dbReference>
<accession>A0A940DI78</accession>
<comment type="subcellular location">
    <subcellularLocation>
        <location evidence="1 5">Cytoplasm</location>
    </subcellularLocation>
</comment>
<comment type="function">
    <text evidence="5">Responsible for the release of ribosomes from messenger RNA at the termination of protein biosynthesis. May increase the efficiency of translation by recycling ribosomes from one round of translation to another.</text>
</comment>
<reference evidence="7" key="1">
    <citation type="submission" date="2020-10" db="EMBL/GenBank/DDBJ databases">
        <authorList>
            <person name="Gilroy R."/>
        </authorList>
    </citation>
    <scope>NUCLEOTIDE SEQUENCE</scope>
    <source>
        <strain evidence="7">517</strain>
    </source>
</reference>
<gene>
    <name evidence="5 7" type="primary">frr</name>
    <name evidence="7" type="ORF">IAB16_02720</name>
</gene>
<reference evidence="7" key="2">
    <citation type="journal article" date="2021" name="PeerJ">
        <title>Extensive microbial diversity within the chicken gut microbiome revealed by metagenomics and culture.</title>
        <authorList>
            <person name="Gilroy R."/>
            <person name="Ravi A."/>
            <person name="Getino M."/>
            <person name="Pursley I."/>
            <person name="Horton D.L."/>
            <person name="Alikhan N.F."/>
            <person name="Baker D."/>
            <person name="Gharbi K."/>
            <person name="Hall N."/>
            <person name="Watson M."/>
            <person name="Adriaenssens E.M."/>
            <person name="Foster-Nyarko E."/>
            <person name="Jarju S."/>
            <person name="Secka A."/>
            <person name="Antonio M."/>
            <person name="Oren A."/>
            <person name="Chaudhuri R.R."/>
            <person name="La Ragione R."/>
            <person name="Hildebrand F."/>
            <person name="Pallen M.J."/>
        </authorList>
    </citation>
    <scope>NUCLEOTIDE SEQUENCE</scope>
    <source>
        <strain evidence="7">517</strain>
    </source>
</reference>
<dbReference type="CDD" id="cd00520">
    <property type="entry name" value="RRF"/>
    <property type="match status" value="1"/>
</dbReference>
<dbReference type="PANTHER" id="PTHR20982:SF3">
    <property type="entry name" value="MITOCHONDRIAL RIBOSOME RECYCLING FACTOR PSEUDO 1"/>
    <property type="match status" value="1"/>
</dbReference>
<dbReference type="PANTHER" id="PTHR20982">
    <property type="entry name" value="RIBOSOME RECYCLING FACTOR"/>
    <property type="match status" value="1"/>
</dbReference>
<dbReference type="EMBL" id="JADINF010000065">
    <property type="protein sequence ID" value="MBO8423920.1"/>
    <property type="molecule type" value="Genomic_DNA"/>
</dbReference>
<dbReference type="Gene3D" id="1.10.132.20">
    <property type="entry name" value="Ribosome-recycling factor"/>
    <property type="match status" value="1"/>
</dbReference>
<dbReference type="FunFam" id="3.30.1360.40:FF:000001">
    <property type="entry name" value="Ribosome-recycling factor"/>
    <property type="match status" value="1"/>
</dbReference>
<organism evidence="7 8">
    <name type="scientific">Candidatus Stercoripulliclostridium pullicola</name>
    <dbReference type="NCBI Taxonomy" id="2840953"/>
    <lineage>
        <taxon>Bacteria</taxon>
        <taxon>Bacillati</taxon>
        <taxon>Bacillota</taxon>
        <taxon>Clostridia</taxon>
        <taxon>Eubacteriales</taxon>
        <taxon>Candidatus Stercoripulliclostridium</taxon>
    </lineage>
</organism>
<dbReference type="Proteomes" id="UP000727857">
    <property type="component" value="Unassembled WGS sequence"/>
</dbReference>
<comment type="similarity">
    <text evidence="2 5">Belongs to the RRF family.</text>
</comment>
<dbReference type="InterPro" id="IPR002661">
    <property type="entry name" value="Ribosome_recyc_fac"/>
</dbReference>
<evidence type="ECO:0000313" key="8">
    <source>
        <dbReference type="Proteomes" id="UP000727857"/>
    </source>
</evidence>
<keyword evidence="3 5" id="KW-0963">Cytoplasm</keyword>
<dbReference type="SUPFAM" id="SSF55194">
    <property type="entry name" value="Ribosome recycling factor, RRF"/>
    <property type="match status" value="1"/>
</dbReference>
<sequence length="182" mass="20326">MVFDDLEERTAKTISNLRTELQSLRAGRANPHILDKVTVPYYGVDTPLNQMANITVPEARMLVINVWDQSALKAVEKAIIAANVGIFPTNDGKVLRMVFPELTEERRRSLVKDVKVAGENAKVAVRNIRRDAIDLLRGYKKDSVVTEDDLFALEKDVDKAVNAAISDIDKICSDKETEIMSV</sequence>
<evidence type="ECO:0000256" key="5">
    <source>
        <dbReference type="HAMAP-Rule" id="MF_00040"/>
    </source>
</evidence>
<comment type="caution">
    <text evidence="7">The sequence shown here is derived from an EMBL/GenBank/DDBJ whole genome shotgun (WGS) entry which is preliminary data.</text>
</comment>
<dbReference type="GO" id="GO:0043023">
    <property type="term" value="F:ribosomal large subunit binding"/>
    <property type="evidence" value="ECO:0007669"/>
    <property type="project" value="TreeGrafter"/>
</dbReference>